<feature type="region of interest" description="Disordered" evidence="10">
    <location>
        <begin position="109"/>
        <end position="143"/>
    </location>
</feature>
<dbReference type="EMBL" id="JALLPB020000516">
    <property type="protein sequence ID" value="KAL3808383.1"/>
    <property type="molecule type" value="Genomic_DNA"/>
</dbReference>
<keyword evidence="8" id="KW-0100">Branched-chain amino acid biosynthesis</keyword>
<evidence type="ECO:0000313" key="13">
    <source>
        <dbReference type="EMBL" id="KAL3808383.1"/>
    </source>
</evidence>
<sequence length="730" mass="79221">MISTASRNGSSATAVAKCTASTTRCLMTMAVGVIVGIVVGVVVPSAPVVLSFQSPRPTSSSSLSSSSRSRSRSVHSLSSARDERMRGGDAASSSYDWIRRDFEVRTKNGNDDVTAASSSSSSSSVTTAGEVPPRGVGGMGTRAPSTVLIYDTTLRDGTQMESISVSCDDKIKITRRLSKFDIDYIEAGWPGSNPKDEEYFRRARAELDETTFSRLVAFGSTRRKGVRACDDVQIRTLVDSGAPTVCIVAKAHLWQVTDILRADPNENLDMIRDSVSYLTSQGRKVMVDLEHYFDGHAFDANYAYRCCEAALDGGASVLVMCDTNGGSMPWDVERIVAETISRFGNEDDDDNNNNDRETTTTTTTFGIHCHNDCGLAVANSLTAVRAGVGLVQGTINGIGERTGNADLCSIIPSLALHCDVRDMSCKDNLSDVTSLSRFIDETLNRAPNTAAPYVGASAFAHKGGLHVSAIERSPDSYQHIDPSRVGNRLRVLISELSGRQNILGKMRSLDLEDHHDDAVLNERALVILDRVKRLESMGYTFEGADASVELMILHSTMGYCPPFQVLDYTAQVYDTNVDSASRVMSKMERRDVDMASSLKKDPSLARATVKVRVLDGALPHDGPYLDRLEVSEGDGPVDALANALKKALSPSHPELENLQLVDYKVRILDPESATRAATRVMIEFKDVDTGRKWTTVSVDRNIISASLNALVDGFEYALRDIVAACVVDFE</sequence>
<keyword evidence="6" id="KW-0412">Isoleucine biosynthesis</keyword>
<dbReference type="PANTHER" id="PTHR43538">
    <property type="entry name" value="ALPHA-IPM SYNTHASE/HOMOCITRATE SYNTHASE"/>
    <property type="match status" value="1"/>
</dbReference>
<dbReference type="Pfam" id="PF08502">
    <property type="entry name" value="LeuA_dimer"/>
    <property type="match status" value="1"/>
</dbReference>
<dbReference type="AlphaFoldDB" id="A0ABD3R684"/>
<evidence type="ECO:0000313" key="14">
    <source>
        <dbReference type="Proteomes" id="UP001530377"/>
    </source>
</evidence>
<dbReference type="NCBIfam" id="TIGR00977">
    <property type="entry name" value="citramal_synth"/>
    <property type="match status" value="1"/>
</dbReference>
<dbReference type="GO" id="GO:0043714">
    <property type="term" value="F:(R)-citramalate synthase activity"/>
    <property type="evidence" value="ECO:0007669"/>
    <property type="project" value="UniProtKB-EC"/>
</dbReference>
<feature type="domain" description="Pyruvate carboxyltransferase" evidence="12">
    <location>
        <begin position="147"/>
        <end position="433"/>
    </location>
</feature>
<evidence type="ECO:0000256" key="3">
    <source>
        <dbReference type="ARBA" id="ARBA00012973"/>
    </source>
</evidence>
<evidence type="ECO:0000259" key="12">
    <source>
        <dbReference type="PROSITE" id="PS50991"/>
    </source>
</evidence>
<keyword evidence="14" id="KW-1185">Reference proteome</keyword>
<feature type="compositionally biased region" description="Low complexity" evidence="10">
    <location>
        <begin position="51"/>
        <end position="79"/>
    </location>
</feature>
<evidence type="ECO:0000256" key="9">
    <source>
        <dbReference type="ARBA" id="ARBA00034330"/>
    </source>
</evidence>
<organism evidence="13 14">
    <name type="scientific">Cyclostephanos tholiformis</name>
    <dbReference type="NCBI Taxonomy" id="382380"/>
    <lineage>
        <taxon>Eukaryota</taxon>
        <taxon>Sar</taxon>
        <taxon>Stramenopiles</taxon>
        <taxon>Ochrophyta</taxon>
        <taxon>Bacillariophyta</taxon>
        <taxon>Coscinodiscophyceae</taxon>
        <taxon>Thalassiosirophycidae</taxon>
        <taxon>Stephanodiscales</taxon>
        <taxon>Stephanodiscaceae</taxon>
        <taxon>Cyclostephanos</taxon>
    </lineage>
</organism>
<dbReference type="Proteomes" id="UP001530377">
    <property type="component" value="Unassembled WGS sequence"/>
</dbReference>
<feature type="transmembrane region" description="Helical" evidence="11">
    <location>
        <begin position="26"/>
        <end position="50"/>
    </location>
</feature>
<dbReference type="InterPro" id="IPR002034">
    <property type="entry name" value="AIPM/Hcit_synth_CS"/>
</dbReference>
<dbReference type="SUPFAM" id="SSF110921">
    <property type="entry name" value="2-isopropylmalate synthase LeuA, allosteric (dimerisation) domain"/>
    <property type="match status" value="1"/>
</dbReference>
<evidence type="ECO:0000256" key="6">
    <source>
        <dbReference type="ARBA" id="ARBA00022624"/>
    </source>
</evidence>
<dbReference type="CDD" id="cd07941">
    <property type="entry name" value="DRE_TIM_LeuA3"/>
    <property type="match status" value="1"/>
</dbReference>
<dbReference type="InterPro" id="IPR000891">
    <property type="entry name" value="PYR_CT"/>
</dbReference>
<comment type="similarity">
    <text evidence="2">Belongs to the alpha-IPM synthase/homocitrate synthase family.</text>
</comment>
<keyword evidence="7" id="KW-0808">Transferase</keyword>
<keyword evidence="11" id="KW-0472">Membrane</keyword>
<dbReference type="GO" id="GO:0003852">
    <property type="term" value="F:2-isopropylmalate synthase activity"/>
    <property type="evidence" value="ECO:0007669"/>
    <property type="project" value="UniProtKB-EC"/>
</dbReference>
<evidence type="ECO:0000256" key="11">
    <source>
        <dbReference type="SAM" id="Phobius"/>
    </source>
</evidence>
<evidence type="ECO:0000256" key="8">
    <source>
        <dbReference type="ARBA" id="ARBA00023304"/>
    </source>
</evidence>
<evidence type="ECO:0000256" key="2">
    <source>
        <dbReference type="ARBA" id="ARBA00006154"/>
    </source>
</evidence>
<dbReference type="Pfam" id="PF00682">
    <property type="entry name" value="HMGL-like"/>
    <property type="match status" value="1"/>
</dbReference>
<dbReference type="GO" id="GO:0009098">
    <property type="term" value="P:L-leucine biosynthetic process"/>
    <property type="evidence" value="ECO:0007669"/>
    <property type="project" value="UniProtKB-ARBA"/>
</dbReference>
<dbReference type="InterPro" id="IPR036230">
    <property type="entry name" value="LeuA_allosteric_dom_sf"/>
</dbReference>
<keyword evidence="5" id="KW-0028">Amino-acid biosynthesis</keyword>
<feature type="region of interest" description="Disordered" evidence="10">
    <location>
        <begin position="51"/>
        <end position="90"/>
    </location>
</feature>
<name>A0ABD3R684_9STRA</name>
<feature type="compositionally biased region" description="Low complexity" evidence="10">
    <location>
        <begin position="113"/>
        <end position="128"/>
    </location>
</feature>
<comment type="pathway">
    <text evidence="1">Amino-acid biosynthesis; L-isoleucine biosynthesis; 2-oxobutanoate from pyruvate: step 1/3.</text>
</comment>
<dbReference type="SMART" id="SM00917">
    <property type="entry name" value="LeuA_dimer"/>
    <property type="match status" value="1"/>
</dbReference>
<dbReference type="PROSITE" id="PS00816">
    <property type="entry name" value="AIPM_HOMOCIT_SYNTH_2"/>
    <property type="match status" value="1"/>
</dbReference>
<proteinExistence type="inferred from homology"/>
<dbReference type="InterPro" id="IPR005675">
    <property type="entry name" value="Citramal_synthase"/>
</dbReference>
<dbReference type="InterPro" id="IPR013785">
    <property type="entry name" value="Aldolase_TIM"/>
</dbReference>
<dbReference type="Gene3D" id="1.10.238.260">
    <property type="match status" value="1"/>
</dbReference>
<dbReference type="PROSITE" id="PS00815">
    <property type="entry name" value="AIPM_HOMOCIT_SYNTH_1"/>
    <property type="match status" value="1"/>
</dbReference>
<dbReference type="PANTHER" id="PTHR43538:SF1">
    <property type="entry name" value="(R)-CITRAMALATE SYNTHASE"/>
    <property type="match status" value="1"/>
</dbReference>
<dbReference type="EC" id="2.3.3.13" evidence="3"/>
<evidence type="ECO:0000256" key="5">
    <source>
        <dbReference type="ARBA" id="ARBA00022605"/>
    </source>
</evidence>
<gene>
    <name evidence="13" type="ORF">ACHAXA_005354</name>
</gene>
<dbReference type="Gene3D" id="3.20.20.70">
    <property type="entry name" value="Aldolase class I"/>
    <property type="match status" value="1"/>
</dbReference>
<dbReference type="PROSITE" id="PS50991">
    <property type="entry name" value="PYR_CT"/>
    <property type="match status" value="1"/>
</dbReference>
<keyword evidence="11" id="KW-1133">Transmembrane helix</keyword>
<dbReference type="Pfam" id="PF22617">
    <property type="entry name" value="HCS_D2"/>
    <property type="match status" value="1"/>
</dbReference>
<reference evidence="13 14" key="1">
    <citation type="submission" date="2024-10" db="EMBL/GenBank/DDBJ databases">
        <title>Updated reference genomes for cyclostephanoid diatoms.</title>
        <authorList>
            <person name="Roberts W.R."/>
            <person name="Alverson A.J."/>
        </authorList>
    </citation>
    <scope>NUCLEOTIDE SEQUENCE [LARGE SCALE GENOMIC DNA]</scope>
    <source>
        <strain evidence="13 14">AJA228-03</strain>
    </source>
</reference>
<comment type="caution">
    <text evidence="13">The sequence shown here is derived from an EMBL/GenBank/DDBJ whole genome shotgun (WGS) entry which is preliminary data.</text>
</comment>
<evidence type="ECO:0000256" key="10">
    <source>
        <dbReference type="SAM" id="MobiDB-lite"/>
    </source>
</evidence>
<keyword evidence="11" id="KW-0812">Transmembrane</keyword>
<dbReference type="EC" id="2.3.3.21" evidence="9"/>
<evidence type="ECO:0000256" key="4">
    <source>
        <dbReference type="ARBA" id="ARBA00022325"/>
    </source>
</evidence>
<dbReference type="SUPFAM" id="SSF51569">
    <property type="entry name" value="Aldolase"/>
    <property type="match status" value="1"/>
</dbReference>
<dbReference type="GO" id="GO:0009097">
    <property type="term" value="P:isoleucine biosynthetic process"/>
    <property type="evidence" value="ECO:0007669"/>
    <property type="project" value="UniProtKB-KW"/>
</dbReference>
<accession>A0ABD3R684</accession>
<evidence type="ECO:0000256" key="1">
    <source>
        <dbReference type="ARBA" id="ARBA00004743"/>
    </source>
</evidence>
<evidence type="ECO:0000256" key="7">
    <source>
        <dbReference type="ARBA" id="ARBA00022679"/>
    </source>
</evidence>
<dbReference type="InterPro" id="IPR054691">
    <property type="entry name" value="LeuA/HCS_post-cat"/>
</dbReference>
<protein>
    <recommendedName>
        <fullName evidence="4">(R)-citramalate synthase</fullName>
        <ecNumber evidence="3">2.3.3.13</ecNumber>
        <ecNumber evidence="9">2.3.3.21</ecNumber>
    </recommendedName>
</protein>
<dbReference type="Gene3D" id="3.30.160.270">
    <property type="match status" value="1"/>
</dbReference>
<dbReference type="InterPro" id="IPR013709">
    <property type="entry name" value="2-isopropylmalate_synth_dimer"/>
</dbReference>